<evidence type="ECO:0000256" key="1">
    <source>
        <dbReference type="ARBA" id="ARBA00004141"/>
    </source>
</evidence>
<dbReference type="Proteomes" id="UP001153321">
    <property type="component" value="Chromosome 20"/>
</dbReference>
<dbReference type="GO" id="GO:0016020">
    <property type="term" value="C:membrane"/>
    <property type="evidence" value="ECO:0007669"/>
    <property type="project" value="UniProtKB-SubCell"/>
</dbReference>
<reference evidence="7" key="1">
    <citation type="submission" date="2022-02" db="EMBL/GenBank/DDBJ databases">
        <authorList>
            <person name="King R."/>
        </authorList>
    </citation>
    <scope>NUCLEOTIDE SEQUENCE</scope>
</reference>
<dbReference type="Pfam" id="PF07782">
    <property type="entry name" value="DC_STAMP"/>
    <property type="match status" value="1"/>
</dbReference>
<dbReference type="InterPro" id="IPR058842">
    <property type="entry name" value="DCST1_C"/>
</dbReference>
<dbReference type="PANTHER" id="PTHR21041">
    <property type="entry name" value="DENDRITIC CELL-SPECIFIC TRANSMEMBRANE PROTEIN"/>
    <property type="match status" value="1"/>
</dbReference>
<dbReference type="InterPro" id="IPR051856">
    <property type="entry name" value="CSR-E3_Ligase_Protein"/>
</dbReference>
<proteinExistence type="predicted"/>
<keyword evidence="3" id="KW-1133">Transmembrane helix</keyword>
<feature type="domain" description="Dendritic cell-specific transmembrane protein-like" evidence="5">
    <location>
        <begin position="184"/>
        <end position="249"/>
    </location>
</feature>
<accession>A0A9P0I306</accession>
<dbReference type="AlphaFoldDB" id="A0A9P0I306"/>
<feature type="domain" description="E3 ubiquitin-protein ligase DCST1-like C-terminal" evidence="6">
    <location>
        <begin position="283"/>
        <end position="331"/>
    </location>
</feature>
<keyword evidence="8" id="KW-1185">Reference proteome</keyword>
<sequence length="350" mass="40530">MGLNAREVVRVFACSTQLSFNLSKERYNLMLEPIKKTALSLQHEMDQMKNALRSVRDIVAPIELEIENVEEVARKQEQNDNLDLLFKTLLRSSGIETKYLNIPEKGLEDHFQKLYEKKLEYRCEYELTEAKKVCIEAFSLAYNTCCDKVRHVNAWLLCWPLRFKYACNFLSLLQQGDTCDSREQMERSKYVDVHSMSYVRTQHSKLVTQILKVMLEVVTATTFVMLDRLFYEALDVVRQHAHLEKAVQAVRTHYLSGENLLSLRMKFPYLLGWLDALPAARMTCLICGETEPRTGHRIPGRWHCCSLPTCPFVYCAECWQEAGGRCLACDPSLNELSDVDSLSDDDLLRY</sequence>
<dbReference type="InterPro" id="IPR012858">
    <property type="entry name" value="DC_STAMP-like"/>
</dbReference>
<keyword evidence="4" id="KW-0472">Membrane</keyword>
<keyword evidence="2" id="KW-0812">Transmembrane</keyword>
<dbReference type="EMBL" id="LR824551">
    <property type="protein sequence ID" value="CAH1640153.1"/>
    <property type="molecule type" value="Genomic_DNA"/>
</dbReference>
<evidence type="ECO:0000259" key="6">
    <source>
        <dbReference type="Pfam" id="PF26037"/>
    </source>
</evidence>
<name>A0A9P0I306_SPOLI</name>
<evidence type="ECO:0000313" key="8">
    <source>
        <dbReference type="Proteomes" id="UP001153321"/>
    </source>
</evidence>
<comment type="subcellular location">
    <subcellularLocation>
        <location evidence="1">Membrane</location>
        <topology evidence="1">Multi-pass membrane protein</topology>
    </subcellularLocation>
</comment>
<evidence type="ECO:0000313" key="7">
    <source>
        <dbReference type="EMBL" id="CAH1640153.1"/>
    </source>
</evidence>
<evidence type="ECO:0000256" key="4">
    <source>
        <dbReference type="ARBA" id="ARBA00023136"/>
    </source>
</evidence>
<dbReference type="PANTHER" id="PTHR21041:SF17">
    <property type="entry name" value="E3 UBIQUITIN-PROTEIN LIGASE DCST1"/>
    <property type="match status" value="1"/>
</dbReference>
<evidence type="ECO:0000259" key="5">
    <source>
        <dbReference type="Pfam" id="PF07782"/>
    </source>
</evidence>
<protein>
    <submittedName>
        <fullName evidence="7">Uncharacterized protein</fullName>
    </submittedName>
</protein>
<dbReference type="Pfam" id="PF26037">
    <property type="entry name" value="zf-RING_DCST1_C"/>
    <property type="match status" value="1"/>
</dbReference>
<evidence type="ECO:0000256" key="2">
    <source>
        <dbReference type="ARBA" id="ARBA00022692"/>
    </source>
</evidence>
<gene>
    <name evidence="7" type="ORF">SPLIT_LOCUS5509</name>
</gene>
<evidence type="ECO:0000256" key="3">
    <source>
        <dbReference type="ARBA" id="ARBA00022989"/>
    </source>
</evidence>
<organism evidence="7 8">
    <name type="scientific">Spodoptera littoralis</name>
    <name type="common">Egyptian cotton leafworm</name>
    <dbReference type="NCBI Taxonomy" id="7109"/>
    <lineage>
        <taxon>Eukaryota</taxon>
        <taxon>Metazoa</taxon>
        <taxon>Ecdysozoa</taxon>
        <taxon>Arthropoda</taxon>
        <taxon>Hexapoda</taxon>
        <taxon>Insecta</taxon>
        <taxon>Pterygota</taxon>
        <taxon>Neoptera</taxon>
        <taxon>Endopterygota</taxon>
        <taxon>Lepidoptera</taxon>
        <taxon>Glossata</taxon>
        <taxon>Ditrysia</taxon>
        <taxon>Noctuoidea</taxon>
        <taxon>Noctuidae</taxon>
        <taxon>Amphipyrinae</taxon>
        <taxon>Spodoptera</taxon>
    </lineage>
</organism>